<evidence type="ECO:0000256" key="1">
    <source>
        <dbReference type="SAM" id="MobiDB-lite"/>
    </source>
</evidence>
<feature type="transmembrane region" description="Helical" evidence="2">
    <location>
        <begin position="112"/>
        <end position="132"/>
    </location>
</feature>
<feature type="compositionally biased region" description="Basic and acidic residues" evidence="1">
    <location>
        <begin position="247"/>
        <end position="260"/>
    </location>
</feature>
<dbReference type="SUPFAM" id="SSF103473">
    <property type="entry name" value="MFS general substrate transporter"/>
    <property type="match status" value="1"/>
</dbReference>
<dbReference type="InterPro" id="IPR050327">
    <property type="entry name" value="Proton-linked_MCT"/>
</dbReference>
<evidence type="ECO:0000256" key="2">
    <source>
        <dbReference type="SAM" id="Phobius"/>
    </source>
</evidence>
<dbReference type="InterPro" id="IPR011701">
    <property type="entry name" value="MFS"/>
</dbReference>
<dbReference type="GO" id="GO:0008028">
    <property type="term" value="F:monocarboxylic acid transmembrane transporter activity"/>
    <property type="evidence" value="ECO:0007669"/>
    <property type="project" value="TreeGrafter"/>
</dbReference>
<dbReference type="PANTHER" id="PTHR11360:SF286">
    <property type="entry name" value="GH22266P"/>
    <property type="match status" value="1"/>
</dbReference>
<name>A0AAV3ZVN1_9GAST</name>
<dbReference type="Proteomes" id="UP000735302">
    <property type="component" value="Unassembled WGS sequence"/>
</dbReference>
<dbReference type="InterPro" id="IPR036259">
    <property type="entry name" value="MFS_trans_sf"/>
</dbReference>
<proteinExistence type="predicted"/>
<feature type="transmembrane region" description="Helical" evidence="2">
    <location>
        <begin position="172"/>
        <end position="192"/>
    </location>
</feature>
<evidence type="ECO:0000313" key="4">
    <source>
        <dbReference type="Proteomes" id="UP000735302"/>
    </source>
</evidence>
<dbReference type="PANTHER" id="PTHR11360">
    <property type="entry name" value="MONOCARBOXYLATE TRANSPORTER"/>
    <property type="match status" value="1"/>
</dbReference>
<keyword evidence="2" id="KW-1133">Transmembrane helix</keyword>
<dbReference type="Pfam" id="PF07690">
    <property type="entry name" value="MFS_1"/>
    <property type="match status" value="1"/>
</dbReference>
<protein>
    <submittedName>
        <fullName evidence="3">Monocarboxylate transporter</fullName>
    </submittedName>
</protein>
<feature type="transmembrane region" description="Helical" evidence="2">
    <location>
        <begin position="204"/>
        <end position="228"/>
    </location>
</feature>
<feature type="region of interest" description="Disordered" evidence="1">
    <location>
        <begin position="245"/>
        <end position="273"/>
    </location>
</feature>
<keyword evidence="2" id="KW-0812">Transmembrane</keyword>
<feature type="transmembrane region" description="Helical" evidence="2">
    <location>
        <begin position="46"/>
        <end position="67"/>
    </location>
</feature>
<feature type="transmembrane region" description="Helical" evidence="2">
    <location>
        <begin position="82"/>
        <end position="100"/>
    </location>
</feature>
<comment type="caution">
    <text evidence="3">The sequence shown here is derived from an EMBL/GenBank/DDBJ whole genome shotgun (WGS) entry which is preliminary data.</text>
</comment>
<organism evidence="3 4">
    <name type="scientific">Plakobranchus ocellatus</name>
    <dbReference type="NCBI Taxonomy" id="259542"/>
    <lineage>
        <taxon>Eukaryota</taxon>
        <taxon>Metazoa</taxon>
        <taxon>Spiralia</taxon>
        <taxon>Lophotrochozoa</taxon>
        <taxon>Mollusca</taxon>
        <taxon>Gastropoda</taxon>
        <taxon>Heterobranchia</taxon>
        <taxon>Euthyneura</taxon>
        <taxon>Panpulmonata</taxon>
        <taxon>Sacoglossa</taxon>
        <taxon>Placobranchoidea</taxon>
        <taxon>Plakobranchidae</taxon>
        <taxon>Plakobranchus</taxon>
    </lineage>
</organism>
<dbReference type="Gene3D" id="1.20.1250.20">
    <property type="entry name" value="MFS general substrate transporter like domains"/>
    <property type="match status" value="1"/>
</dbReference>
<sequence>MFSSSTVSKREESGSSTCGKLWSCLGDSFSENMEEMLNFSILKNKLYWFVLAGNFIVMLGFYVPFVYMKERAIDIGIDETRAAFLLSVIGLANVGGRALTGVLMQFWKINTVLVTSVALIIGSIPITVCPLLDSYIQLVFLALVFGLCTAAYLSLCSVLLCDLLGVHYLTNAFGYVILFRGVACLIGPPMAGAIIDSTGEFDNAFYLGGAMLFLGGLSHFLLYIIYLSPCRGWWTHRRGAEKRGKKSQGDVEECKTKMLENEEERGENTIENV</sequence>
<reference evidence="3 4" key="1">
    <citation type="journal article" date="2021" name="Elife">
        <title>Chloroplast acquisition without the gene transfer in kleptoplastic sea slugs, Plakobranchus ocellatus.</title>
        <authorList>
            <person name="Maeda T."/>
            <person name="Takahashi S."/>
            <person name="Yoshida T."/>
            <person name="Shimamura S."/>
            <person name="Takaki Y."/>
            <person name="Nagai Y."/>
            <person name="Toyoda A."/>
            <person name="Suzuki Y."/>
            <person name="Arimoto A."/>
            <person name="Ishii H."/>
            <person name="Satoh N."/>
            <person name="Nishiyama T."/>
            <person name="Hasebe M."/>
            <person name="Maruyama T."/>
            <person name="Minagawa J."/>
            <person name="Obokata J."/>
            <person name="Shigenobu S."/>
        </authorList>
    </citation>
    <scope>NUCLEOTIDE SEQUENCE [LARGE SCALE GENOMIC DNA]</scope>
</reference>
<keyword evidence="4" id="KW-1185">Reference proteome</keyword>
<dbReference type="EMBL" id="BLXT01002992">
    <property type="protein sequence ID" value="GFN99373.1"/>
    <property type="molecule type" value="Genomic_DNA"/>
</dbReference>
<accession>A0AAV3ZVN1</accession>
<keyword evidence="2" id="KW-0472">Membrane</keyword>
<evidence type="ECO:0000313" key="3">
    <source>
        <dbReference type="EMBL" id="GFN99373.1"/>
    </source>
</evidence>
<feature type="transmembrane region" description="Helical" evidence="2">
    <location>
        <begin position="138"/>
        <end position="160"/>
    </location>
</feature>
<dbReference type="AlphaFoldDB" id="A0AAV3ZVN1"/>
<gene>
    <name evidence="3" type="ORF">PoB_002587900</name>
</gene>